<accession>A0A0J1CZF4</accession>
<dbReference type="EMBL" id="AEJF01000082">
    <property type="protein sequence ID" value="KLU25909.1"/>
    <property type="molecule type" value="Genomic_DNA"/>
</dbReference>
<evidence type="ECO:0000313" key="1">
    <source>
        <dbReference type="EMBL" id="KLU25909.1"/>
    </source>
</evidence>
<organism evidence="1 2">
    <name type="scientific">Caballeronia mineralivorans PML1(12)</name>
    <dbReference type="NCBI Taxonomy" id="908627"/>
    <lineage>
        <taxon>Bacteria</taxon>
        <taxon>Pseudomonadati</taxon>
        <taxon>Pseudomonadota</taxon>
        <taxon>Betaproteobacteria</taxon>
        <taxon>Burkholderiales</taxon>
        <taxon>Burkholderiaceae</taxon>
        <taxon>Caballeronia</taxon>
    </lineage>
</organism>
<comment type="caution">
    <text evidence="1">The sequence shown here is derived from an EMBL/GenBank/DDBJ whole genome shotgun (WGS) entry which is preliminary data.</text>
</comment>
<dbReference type="Proteomes" id="UP000035963">
    <property type="component" value="Unassembled WGS sequence"/>
</dbReference>
<dbReference type="PATRIC" id="fig|908627.4.peg.2739"/>
<dbReference type="AlphaFoldDB" id="A0A0J1CZF4"/>
<protein>
    <submittedName>
        <fullName evidence="1">Uncharacterized protein</fullName>
    </submittedName>
</protein>
<reference evidence="1 2" key="1">
    <citation type="journal article" date="2015" name="Genome Announc.">
        <title>Draft Genome Sequence of Burkholderia sp. Strain PML1(12), an Ectomycorrhizosphere-Inhabiting Bacterium with Effective Mineral-Weathering Ability.</title>
        <authorList>
            <person name="Uroz S."/>
            <person name="Oger P."/>
        </authorList>
    </citation>
    <scope>NUCLEOTIDE SEQUENCE [LARGE SCALE GENOMIC DNA]</scope>
    <source>
        <strain evidence="2">PML1(12)</strain>
    </source>
</reference>
<proteinExistence type="predicted"/>
<sequence>MNNDVLARAQANNELDKFLTGESPYFFEARIDNDEPQNVSAAFDLLVLPYWKRTGDLNFPARLFGSLADLLQSYPDKNRAIYVAHDWIWYYLYCLVGKRTQPNGVYGDIFEADLNALAAVLKAELESNKQSLIGDTRWAGATWNSTNGMWGPLLYVSEAVVKRGGPNFVPDNA</sequence>
<evidence type="ECO:0000313" key="2">
    <source>
        <dbReference type="Proteomes" id="UP000035963"/>
    </source>
</evidence>
<name>A0A0J1CZF4_9BURK</name>
<keyword evidence="2" id="KW-1185">Reference proteome</keyword>
<gene>
    <name evidence="1" type="ORF">EOS_12345</name>
</gene>